<gene>
    <name evidence="8" type="ORF">NTEN_LOCUS8477</name>
</gene>
<keyword evidence="6" id="KW-0175">Coiled coil</keyword>
<accession>A0A6H5GIE3</accession>
<keyword evidence="3 5" id="KW-0067">ATP-binding</keyword>
<evidence type="ECO:0000313" key="9">
    <source>
        <dbReference type="Proteomes" id="UP000479000"/>
    </source>
</evidence>
<keyword evidence="2 5" id="KW-0547">Nucleotide-binding</keyword>
<dbReference type="SUPFAM" id="SSF53067">
    <property type="entry name" value="Actin-like ATPase domain"/>
    <property type="match status" value="2"/>
</dbReference>
<dbReference type="Pfam" id="PF00012">
    <property type="entry name" value="HSP70"/>
    <property type="match status" value="1"/>
</dbReference>
<evidence type="ECO:0008006" key="10">
    <source>
        <dbReference type="Google" id="ProtNLM"/>
    </source>
</evidence>
<dbReference type="AlphaFoldDB" id="A0A6H5GIE3"/>
<dbReference type="InterPro" id="IPR013126">
    <property type="entry name" value="Hsp_70_fam"/>
</dbReference>
<dbReference type="InterPro" id="IPR018181">
    <property type="entry name" value="Heat_shock_70_CS"/>
</dbReference>
<dbReference type="InterPro" id="IPR029048">
    <property type="entry name" value="HSP70_C_sf"/>
</dbReference>
<evidence type="ECO:0000313" key="8">
    <source>
        <dbReference type="EMBL" id="CAB0002690.1"/>
    </source>
</evidence>
<keyword evidence="9" id="KW-1185">Reference proteome</keyword>
<dbReference type="PRINTS" id="PR00301">
    <property type="entry name" value="HEATSHOCK70"/>
</dbReference>
<dbReference type="Gene3D" id="3.30.420.40">
    <property type="match status" value="2"/>
</dbReference>
<evidence type="ECO:0000256" key="5">
    <source>
        <dbReference type="RuleBase" id="RU003322"/>
    </source>
</evidence>
<feature type="region of interest" description="Disordered" evidence="7">
    <location>
        <begin position="607"/>
        <end position="634"/>
    </location>
</feature>
<dbReference type="Gene3D" id="1.20.1270.10">
    <property type="match status" value="1"/>
</dbReference>
<dbReference type="GO" id="GO:0140662">
    <property type="term" value="F:ATP-dependent protein folding chaperone"/>
    <property type="evidence" value="ECO:0007669"/>
    <property type="project" value="InterPro"/>
</dbReference>
<dbReference type="GO" id="GO:0005524">
    <property type="term" value="F:ATP binding"/>
    <property type="evidence" value="ECO:0007669"/>
    <property type="project" value="UniProtKB-KW"/>
</dbReference>
<name>A0A6H5GIE3_9HEMI</name>
<protein>
    <recommendedName>
        <fullName evidence="10">Heat shock protein 70</fullName>
    </recommendedName>
</protein>
<dbReference type="FunFam" id="3.30.420.40:FF:000026">
    <property type="entry name" value="Heat shock protein 70"/>
    <property type="match status" value="1"/>
</dbReference>
<evidence type="ECO:0000256" key="2">
    <source>
        <dbReference type="ARBA" id="ARBA00022741"/>
    </source>
</evidence>
<dbReference type="SUPFAM" id="SSF100920">
    <property type="entry name" value="Heat shock protein 70kD (HSP70), peptide-binding domain"/>
    <property type="match status" value="1"/>
</dbReference>
<dbReference type="FunFam" id="3.30.420.40:FF:000172">
    <property type="entry name" value="Heat shock 70 kDa protein"/>
    <property type="match status" value="1"/>
</dbReference>
<dbReference type="InterPro" id="IPR029047">
    <property type="entry name" value="HSP70_peptide-bd_sf"/>
</dbReference>
<evidence type="ECO:0000256" key="7">
    <source>
        <dbReference type="SAM" id="MobiDB-lite"/>
    </source>
</evidence>
<evidence type="ECO:0000256" key="3">
    <source>
        <dbReference type="ARBA" id="ARBA00022840"/>
    </source>
</evidence>
<keyword evidence="4" id="KW-0346">Stress response</keyword>
<dbReference type="FunFam" id="1.20.1270.10:FF:000024">
    <property type="entry name" value="Heat shock protein 70"/>
    <property type="match status" value="1"/>
</dbReference>
<evidence type="ECO:0000256" key="4">
    <source>
        <dbReference type="ARBA" id="ARBA00023016"/>
    </source>
</evidence>
<evidence type="ECO:0000256" key="1">
    <source>
        <dbReference type="ARBA" id="ARBA00007381"/>
    </source>
</evidence>
<dbReference type="FunFam" id="3.90.640.10:FF:000002">
    <property type="entry name" value="Heat shock 70 kDa"/>
    <property type="match status" value="1"/>
</dbReference>
<dbReference type="Gene3D" id="2.60.34.10">
    <property type="entry name" value="Substrate Binding Domain Of DNAk, Chain A, domain 1"/>
    <property type="match status" value="1"/>
</dbReference>
<dbReference type="SUPFAM" id="SSF100934">
    <property type="entry name" value="Heat shock protein 70kD (HSP70), C-terminal subdomain"/>
    <property type="match status" value="1"/>
</dbReference>
<dbReference type="PANTHER" id="PTHR19375">
    <property type="entry name" value="HEAT SHOCK PROTEIN 70KDA"/>
    <property type="match status" value="1"/>
</dbReference>
<dbReference type="FunFam" id="3.30.30.30:FF:000001">
    <property type="entry name" value="heat shock 70 kDa protein-like"/>
    <property type="match status" value="1"/>
</dbReference>
<dbReference type="GO" id="GO:0006950">
    <property type="term" value="P:response to stress"/>
    <property type="evidence" value="ECO:0007669"/>
    <property type="project" value="UniProtKB-ARBA"/>
</dbReference>
<evidence type="ECO:0000256" key="6">
    <source>
        <dbReference type="SAM" id="Coils"/>
    </source>
</evidence>
<comment type="similarity">
    <text evidence="1 5">Belongs to the heat shock protein 70 family.</text>
</comment>
<dbReference type="CDD" id="cd10233">
    <property type="entry name" value="ASKHA_NBD_HSP70_HSPA1"/>
    <property type="match status" value="1"/>
</dbReference>
<organism evidence="8 9">
    <name type="scientific">Nesidiocoris tenuis</name>
    <dbReference type="NCBI Taxonomy" id="355587"/>
    <lineage>
        <taxon>Eukaryota</taxon>
        <taxon>Metazoa</taxon>
        <taxon>Ecdysozoa</taxon>
        <taxon>Arthropoda</taxon>
        <taxon>Hexapoda</taxon>
        <taxon>Insecta</taxon>
        <taxon>Pterygota</taxon>
        <taxon>Neoptera</taxon>
        <taxon>Paraneoptera</taxon>
        <taxon>Hemiptera</taxon>
        <taxon>Heteroptera</taxon>
        <taxon>Panheteroptera</taxon>
        <taxon>Cimicomorpha</taxon>
        <taxon>Miridae</taxon>
        <taxon>Dicyphina</taxon>
        <taxon>Nesidiocoris</taxon>
    </lineage>
</organism>
<dbReference type="NCBIfam" id="NF001413">
    <property type="entry name" value="PRK00290.1"/>
    <property type="match status" value="1"/>
</dbReference>
<dbReference type="EMBL" id="CADCXU010012823">
    <property type="protein sequence ID" value="CAB0002690.1"/>
    <property type="molecule type" value="Genomic_DNA"/>
</dbReference>
<dbReference type="PROSITE" id="PS00329">
    <property type="entry name" value="HSP70_2"/>
    <property type="match status" value="1"/>
</dbReference>
<feature type="compositionally biased region" description="Polar residues" evidence="7">
    <location>
        <begin position="609"/>
        <end position="623"/>
    </location>
</feature>
<dbReference type="InterPro" id="IPR043129">
    <property type="entry name" value="ATPase_NBD"/>
</dbReference>
<dbReference type="Proteomes" id="UP000479000">
    <property type="component" value="Unassembled WGS sequence"/>
</dbReference>
<feature type="coiled-coil region" evidence="6">
    <location>
        <begin position="578"/>
        <end position="605"/>
    </location>
</feature>
<reference evidence="8 9" key="1">
    <citation type="submission" date="2020-02" db="EMBL/GenBank/DDBJ databases">
        <authorList>
            <person name="Ferguson B K."/>
        </authorList>
    </citation>
    <scope>NUCLEOTIDE SEQUENCE [LARGE SCALE GENOMIC DNA]</scope>
</reference>
<dbReference type="OrthoDB" id="2401965at2759"/>
<dbReference type="FunFam" id="2.60.34.10:FF:000002">
    <property type="entry name" value="Heat shock 70 kDa"/>
    <property type="match status" value="1"/>
</dbReference>
<dbReference type="Gene3D" id="3.30.30.30">
    <property type="match status" value="1"/>
</dbReference>
<feature type="coiled-coil region" evidence="6">
    <location>
        <begin position="506"/>
        <end position="537"/>
    </location>
</feature>
<sequence length="634" mass="69979">MPAIGIDLGTTYSCVGVWQNGKVEIIANDQGNRTTPSYVAFTDTERLIGDAAKNQVAMNPQNTVFDAKRLIGRKFDDPKIQEDFKHWPFKVVNDCSKPKIQVEFKGETKRFAPEEISSMVLTKMKETAEAYLGSQVKDAVITVPAYFNDSQRQATKDAGAIAGLNVMRIINEPTAAALAYGLDKNLKGERNVLIFDLGGGTFDVSILTIDEGSLFEVKATAGDTHLGGEDFDNRLVNHLAEEFKRKYRKDIKGNARALRRLRTAAERAKRTLSSSTEANIEIDALHEGVDFYTKVTRARFEELCSDLFRSTLQPVEKCLSDAKMDKGSIHDVVLVGGSTRIPKIQNLLQNFFNGKALNMSINPDEAVAYGAAVQAAVLSGDQSSKIQDVLLVDVTPLSLGIETAGGVMAKIVERNARIPCKQSQTFTTYSDNQPAVTIQVFEGERTMTKDNHLLGTFDLTGIPPAPRGVPKIEVTFDMDANGILNVSAKDNSSGRSTNIVIKNDKGRLSKEEIDRMLNEAERYKAEDEAQRERVAARNQLEAYIFSVKQAIDDAGDKLSTSDKDLAKSKCEDALRWLDNNTLADKEEYEHKLKELQNECVQFMTKIHQGAQQPSSCGQQSFQQGRGGPTVEEVD</sequence>
<dbReference type="PROSITE" id="PS00297">
    <property type="entry name" value="HSP70_1"/>
    <property type="match status" value="1"/>
</dbReference>
<proteinExistence type="inferred from homology"/>
<dbReference type="Gene3D" id="3.90.640.10">
    <property type="entry name" value="Actin, Chain A, domain 4"/>
    <property type="match status" value="1"/>
</dbReference>